<feature type="chain" id="PRO_5003041127" evidence="9">
    <location>
        <begin position="27"/>
        <end position="534"/>
    </location>
</feature>
<feature type="signal peptide" evidence="9">
    <location>
        <begin position="1"/>
        <end position="26"/>
    </location>
</feature>
<evidence type="ECO:0000256" key="2">
    <source>
        <dbReference type="ARBA" id="ARBA00010617"/>
    </source>
</evidence>
<dbReference type="EMBL" id="ADBJ01000034">
    <property type="protein sequence ID" value="EFA79543.1"/>
    <property type="molecule type" value="Genomic_DNA"/>
</dbReference>
<dbReference type="PANTHER" id="PTHR24286:SF228">
    <property type="entry name" value="C-22 STEROL DESATURASE ERG5"/>
    <property type="match status" value="1"/>
</dbReference>
<feature type="transmembrane region" description="Helical" evidence="8">
    <location>
        <begin position="63"/>
        <end position="82"/>
    </location>
</feature>
<dbReference type="Proteomes" id="UP000001396">
    <property type="component" value="Unassembled WGS sequence"/>
</dbReference>
<dbReference type="GO" id="GO:0005506">
    <property type="term" value="F:iron ion binding"/>
    <property type="evidence" value="ECO:0007669"/>
    <property type="project" value="InterPro"/>
</dbReference>
<dbReference type="InParanoid" id="D3BGE3"/>
<comment type="cofactor">
    <cofactor evidence="1 6">
        <name>heme</name>
        <dbReference type="ChEBI" id="CHEBI:30413"/>
    </cofactor>
</comment>
<dbReference type="STRING" id="670386.D3BGE3"/>
<dbReference type="PROSITE" id="PS00086">
    <property type="entry name" value="CYTOCHROME_P450"/>
    <property type="match status" value="1"/>
</dbReference>
<dbReference type="InterPro" id="IPR001128">
    <property type="entry name" value="Cyt_P450"/>
</dbReference>
<dbReference type="AlphaFoldDB" id="D3BGE3"/>
<name>D3BGE3_HETP5</name>
<evidence type="ECO:0000256" key="4">
    <source>
        <dbReference type="ARBA" id="ARBA00023002"/>
    </source>
</evidence>
<dbReference type="GO" id="GO:0004497">
    <property type="term" value="F:monooxygenase activity"/>
    <property type="evidence" value="ECO:0007669"/>
    <property type="project" value="UniProtKB-KW"/>
</dbReference>
<evidence type="ECO:0000256" key="1">
    <source>
        <dbReference type="ARBA" id="ARBA00001971"/>
    </source>
</evidence>
<dbReference type="Pfam" id="PF00067">
    <property type="entry name" value="p450"/>
    <property type="match status" value="1"/>
</dbReference>
<keyword evidence="6 7" id="KW-0349">Heme</keyword>
<evidence type="ECO:0000313" key="11">
    <source>
        <dbReference type="Proteomes" id="UP000001396"/>
    </source>
</evidence>
<dbReference type="SUPFAM" id="SSF48264">
    <property type="entry name" value="Cytochrome P450"/>
    <property type="match status" value="1"/>
</dbReference>
<evidence type="ECO:0000256" key="5">
    <source>
        <dbReference type="ARBA" id="ARBA00023004"/>
    </source>
</evidence>
<dbReference type="OMA" id="KCIGLEY"/>
<accession>D3BGE3</accession>
<keyword evidence="5 6" id="KW-0408">Iron</keyword>
<dbReference type="PRINTS" id="PR00385">
    <property type="entry name" value="P450"/>
</dbReference>
<keyword evidence="8" id="KW-0812">Transmembrane</keyword>
<proteinExistence type="inferred from homology"/>
<dbReference type="PANTHER" id="PTHR24286">
    <property type="entry name" value="CYTOCHROME P450 26"/>
    <property type="match status" value="1"/>
</dbReference>
<keyword evidence="4 7" id="KW-0560">Oxidoreductase</keyword>
<keyword evidence="11" id="KW-1185">Reference proteome</keyword>
<keyword evidence="7" id="KW-0503">Monooxygenase</keyword>
<dbReference type="InterPro" id="IPR036396">
    <property type="entry name" value="Cyt_P450_sf"/>
</dbReference>
<comment type="similarity">
    <text evidence="2 7">Belongs to the cytochrome P450 family.</text>
</comment>
<dbReference type="InterPro" id="IPR002401">
    <property type="entry name" value="Cyt_P450_E_grp-I"/>
</dbReference>
<evidence type="ECO:0000256" key="8">
    <source>
        <dbReference type="SAM" id="Phobius"/>
    </source>
</evidence>
<evidence type="ECO:0000256" key="6">
    <source>
        <dbReference type="PIRSR" id="PIRSR602401-1"/>
    </source>
</evidence>
<keyword evidence="8" id="KW-1133">Transmembrane helix</keyword>
<dbReference type="InterPro" id="IPR017972">
    <property type="entry name" value="Cyt_P450_CS"/>
</dbReference>
<dbReference type="GeneID" id="31363075"/>
<protein>
    <submittedName>
        <fullName evidence="10">Cytochrome P450 family protein</fullName>
    </submittedName>
</protein>
<feature type="binding site" description="axial binding residue" evidence="6">
    <location>
        <position position="477"/>
    </location>
    <ligand>
        <name>heme</name>
        <dbReference type="ChEBI" id="CHEBI:30413"/>
    </ligand>
    <ligandPart>
        <name>Fe</name>
        <dbReference type="ChEBI" id="CHEBI:18248"/>
    </ligandPart>
</feature>
<keyword evidence="8" id="KW-0472">Membrane</keyword>
<dbReference type="PRINTS" id="PR00463">
    <property type="entry name" value="EP450I"/>
</dbReference>
<dbReference type="Gene3D" id="1.10.630.10">
    <property type="entry name" value="Cytochrome P450"/>
    <property type="match status" value="1"/>
</dbReference>
<evidence type="ECO:0000256" key="9">
    <source>
        <dbReference type="SAM" id="SignalP"/>
    </source>
</evidence>
<reference evidence="10 11" key="1">
    <citation type="journal article" date="2011" name="Genome Res.">
        <title>Phylogeny-wide analysis of social amoeba genomes highlights ancient origins for complex intercellular communication.</title>
        <authorList>
            <person name="Heidel A.J."/>
            <person name="Lawal H.M."/>
            <person name="Felder M."/>
            <person name="Schilde C."/>
            <person name="Helps N.R."/>
            <person name="Tunggal B."/>
            <person name="Rivero F."/>
            <person name="John U."/>
            <person name="Schleicher M."/>
            <person name="Eichinger L."/>
            <person name="Platzer M."/>
            <person name="Noegel A.A."/>
            <person name="Schaap P."/>
            <person name="Gloeckner G."/>
        </authorList>
    </citation>
    <scope>NUCLEOTIDE SEQUENCE [LARGE SCALE GENOMIC DNA]</scope>
    <source>
        <strain evidence="11">ATCC 26659 / Pp 5 / PN500</strain>
    </source>
</reference>
<evidence type="ECO:0000256" key="7">
    <source>
        <dbReference type="RuleBase" id="RU000461"/>
    </source>
</evidence>
<evidence type="ECO:0000313" key="10">
    <source>
        <dbReference type="EMBL" id="EFA79543.1"/>
    </source>
</evidence>
<gene>
    <name evidence="10" type="primary">CYP524A1</name>
    <name evidence="10" type="ORF">PPL_07594</name>
</gene>
<dbReference type="RefSeq" id="XP_020431664.1">
    <property type="nucleotide sequence ID" value="XM_020578429.1"/>
</dbReference>
<dbReference type="CDD" id="cd11082">
    <property type="entry name" value="CYP61_CYP710"/>
    <property type="match status" value="1"/>
</dbReference>
<sequence>MNSKYITIFLLASLTIAAICLVGVEADVKVSSTSTNTSGCKTTLCKIQRNVQLIASKFTVRQVLVGIVIVLASIALQQQYTLLRKKGNLPGPSFVPPFFGMLFQLILTPFSFYENQEKYGPISWTSIMNKFVLFVTDAETTRQVFKEKNAKLYLSLGAKKILTEKAIPFIEGTAHQQLRKQLLPLFTIRALSSYLPIQETIIQEHITAWMKEGGNINAREKCRDLNMAISTGVFVGQKTPLAVREEIARNFFVMNDGFLCFPIDLPGTTLRKAINARERLVEIFTDVIKNSRTRMESGEKPESLIDLWVEYYLGCDESERDELSDETIIFTLLSFMFASQDAMTSSLVWVVRLLGEHKDVLAKVREEQFRLRPSNDKLDLETMRQAMYTRQVVNEILRFRPPAVMVPHENVEDIVIGDNVVVPKGTMILPSIWSAHFAEGGFKDAHTFDPERFNSERKEEITCAKNYLVFGAGPHYCIGRELAKNQIEIFLTQLAMNYDWELNPTQGGDEIIFGPTIFPKDGCNASLKVRTYSA</sequence>
<organism evidence="10 11">
    <name type="scientific">Heterostelium pallidum (strain ATCC 26659 / Pp 5 / PN500)</name>
    <name type="common">Cellular slime mold</name>
    <name type="synonym">Polysphondylium pallidum</name>
    <dbReference type="NCBI Taxonomy" id="670386"/>
    <lineage>
        <taxon>Eukaryota</taxon>
        <taxon>Amoebozoa</taxon>
        <taxon>Evosea</taxon>
        <taxon>Eumycetozoa</taxon>
        <taxon>Dictyostelia</taxon>
        <taxon>Acytosteliales</taxon>
        <taxon>Acytosteliaceae</taxon>
        <taxon>Heterostelium</taxon>
    </lineage>
</organism>
<comment type="caution">
    <text evidence="10">The sequence shown here is derived from an EMBL/GenBank/DDBJ whole genome shotgun (WGS) entry which is preliminary data.</text>
</comment>
<dbReference type="GO" id="GO:0020037">
    <property type="term" value="F:heme binding"/>
    <property type="evidence" value="ECO:0007669"/>
    <property type="project" value="InterPro"/>
</dbReference>
<keyword evidence="3 6" id="KW-0479">Metal-binding</keyword>
<dbReference type="GO" id="GO:0016125">
    <property type="term" value="P:sterol metabolic process"/>
    <property type="evidence" value="ECO:0007669"/>
    <property type="project" value="TreeGrafter"/>
</dbReference>
<evidence type="ECO:0000256" key="3">
    <source>
        <dbReference type="ARBA" id="ARBA00022723"/>
    </source>
</evidence>
<keyword evidence="9" id="KW-0732">Signal</keyword>
<dbReference type="GO" id="GO:0016705">
    <property type="term" value="F:oxidoreductase activity, acting on paired donors, with incorporation or reduction of molecular oxygen"/>
    <property type="evidence" value="ECO:0007669"/>
    <property type="project" value="InterPro"/>
</dbReference>